<keyword evidence="1" id="KW-0472">Membrane</keyword>
<keyword evidence="1" id="KW-1003">Cell membrane</keyword>
<dbReference type="GO" id="GO:0005886">
    <property type="term" value="C:plasma membrane"/>
    <property type="evidence" value="ECO:0007669"/>
    <property type="project" value="UniProtKB-SubCell"/>
</dbReference>
<gene>
    <name evidence="2" type="primary">yidD</name>
    <name evidence="2" type="ORF">A6302_02876</name>
</gene>
<comment type="subcellular location">
    <subcellularLocation>
        <location evidence="1">Cell membrane</location>
        <topology evidence="1">Peripheral membrane protein</topology>
        <orientation evidence="1">Cytoplasmic side</orientation>
    </subcellularLocation>
</comment>
<dbReference type="NCBIfam" id="TIGR00278">
    <property type="entry name" value="membrane protein insertion efficiency factor YidD"/>
    <property type="match status" value="1"/>
</dbReference>
<dbReference type="Proteomes" id="UP000094622">
    <property type="component" value="Unassembled WGS sequence"/>
</dbReference>
<dbReference type="SMART" id="SM01234">
    <property type="entry name" value="Haemolytic"/>
    <property type="match status" value="1"/>
</dbReference>
<dbReference type="InterPro" id="IPR002696">
    <property type="entry name" value="Membr_insert_effic_factor_YidD"/>
</dbReference>
<dbReference type="HAMAP" id="MF_00386">
    <property type="entry name" value="UPF0161_YidD"/>
    <property type="match status" value="1"/>
</dbReference>
<sequence>MCGACRGVAHEASAQDAAAPRSLGRRVAHLMIRTYQLTISGFIGRQCRYLPTCSEYTDDAIRRHGVWPGIWIGLARILRCHPWSPSGFDPAPERLSPRYRWYAPWRAGIWSGRHLS</sequence>
<dbReference type="EMBL" id="MCRJ01000073">
    <property type="protein sequence ID" value="ODN69793.1"/>
    <property type="molecule type" value="Genomic_DNA"/>
</dbReference>
<dbReference type="PATRIC" id="fig|1439726.3.peg.3031"/>
<name>A0A1E3H0E6_9HYPH</name>
<comment type="caution">
    <text evidence="2">The sequence shown here is derived from an EMBL/GenBank/DDBJ whole genome shotgun (WGS) entry which is preliminary data.</text>
</comment>
<evidence type="ECO:0000313" key="2">
    <source>
        <dbReference type="EMBL" id="ODN69793.1"/>
    </source>
</evidence>
<dbReference type="AlphaFoldDB" id="A0A1E3H0E6"/>
<dbReference type="Pfam" id="PF01809">
    <property type="entry name" value="YidD"/>
    <property type="match status" value="1"/>
</dbReference>
<protein>
    <recommendedName>
        <fullName evidence="1">Putative membrane protein insertion efficiency factor</fullName>
    </recommendedName>
</protein>
<dbReference type="PANTHER" id="PTHR33383">
    <property type="entry name" value="MEMBRANE PROTEIN INSERTION EFFICIENCY FACTOR-RELATED"/>
    <property type="match status" value="1"/>
</dbReference>
<accession>A0A1E3H0E6</accession>
<reference evidence="2 3" key="1">
    <citation type="submission" date="2016-07" db="EMBL/GenBank/DDBJ databases">
        <title>Draft Genome Sequence of Methylobrevis pamukkalensis PK2.</title>
        <authorList>
            <person name="Vasilenko O.V."/>
            <person name="Doronina N.V."/>
            <person name="Shmareva M.N."/>
            <person name="Tarlachkov S.V."/>
            <person name="Mustakhimov I."/>
            <person name="Trotsenko Y.A."/>
        </authorList>
    </citation>
    <scope>NUCLEOTIDE SEQUENCE [LARGE SCALE GENOMIC DNA]</scope>
    <source>
        <strain evidence="2 3">PK2</strain>
    </source>
</reference>
<evidence type="ECO:0000313" key="3">
    <source>
        <dbReference type="Proteomes" id="UP000094622"/>
    </source>
</evidence>
<keyword evidence="3" id="KW-1185">Reference proteome</keyword>
<comment type="function">
    <text evidence="1">Could be involved in insertion of integral membrane proteins into the membrane.</text>
</comment>
<dbReference type="OrthoDB" id="9801753at2"/>
<comment type="similarity">
    <text evidence="1">Belongs to the UPF0161 family.</text>
</comment>
<organism evidence="2 3">
    <name type="scientific">Methylobrevis pamukkalensis</name>
    <dbReference type="NCBI Taxonomy" id="1439726"/>
    <lineage>
        <taxon>Bacteria</taxon>
        <taxon>Pseudomonadati</taxon>
        <taxon>Pseudomonadota</taxon>
        <taxon>Alphaproteobacteria</taxon>
        <taxon>Hyphomicrobiales</taxon>
        <taxon>Pleomorphomonadaceae</taxon>
        <taxon>Methylobrevis</taxon>
    </lineage>
</organism>
<dbReference type="PANTHER" id="PTHR33383:SF1">
    <property type="entry name" value="MEMBRANE PROTEIN INSERTION EFFICIENCY FACTOR-RELATED"/>
    <property type="match status" value="1"/>
</dbReference>
<proteinExistence type="inferred from homology"/>
<evidence type="ECO:0000256" key="1">
    <source>
        <dbReference type="HAMAP-Rule" id="MF_00386"/>
    </source>
</evidence>